<dbReference type="InterPro" id="IPR036928">
    <property type="entry name" value="AS_sf"/>
</dbReference>
<accession>A0A512BYF1</accession>
<dbReference type="Pfam" id="PF01425">
    <property type="entry name" value="Amidase"/>
    <property type="match status" value="1"/>
</dbReference>
<dbReference type="GO" id="GO:0003824">
    <property type="term" value="F:catalytic activity"/>
    <property type="evidence" value="ECO:0007669"/>
    <property type="project" value="InterPro"/>
</dbReference>
<dbReference type="SUPFAM" id="SSF75304">
    <property type="entry name" value="Amidase signature (AS) enzymes"/>
    <property type="match status" value="1"/>
</dbReference>
<comment type="function">
    <text evidence="1">Hydrolyzes indole-3-acetamide (IAM) into indole-3-acetic acid (IAA).</text>
</comment>
<evidence type="ECO:0000313" key="6">
    <source>
        <dbReference type="Proteomes" id="UP000321085"/>
    </source>
</evidence>
<dbReference type="InterPro" id="IPR020556">
    <property type="entry name" value="Amidase_CS"/>
</dbReference>
<comment type="similarity">
    <text evidence="2">Belongs to the amidase family.</text>
</comment>
<dbReference type="PROSITE" id="PS00571">
    <property type="entry name" value="AMIDASES"/>
    <property type="match status" value="1"/>
</dbReference>
<evidence type="ECO:0000256" key="3">
    <source>
        <dbReference type="ARBA" id="ARBA00021874"/>
    </source>
</evidence>
<name>A0A512BYF1_9HYPH</name>
<dbReference type="PANTHER" id="PTHR11895:SF7">
    <property type="entry name" value="GLUTAMYL-TRNA(GLN) AMIDOTRANSFERASE SUBUNIT A, MITOCHONDRIAL"/>
    <property type="match status" value="1"/>
</dbReference>
<comment type="caution">
    <text evidence="5">The sequence shown here is derived from an EMBL/GenBank/DDBJ whole genome shotgun (WGS) entry which is preliminary data.</text>
</comment>
<dbReference type="AlphaFoldDB" id="A0A512BYF1"/>
<sequence length="414" mass="43634">MNPHIQAFRDVIAERALEDASRADERRRRGGAVGSLDGLPIAIKENVDTTPARCPAGLSFRRDYHPTQDAAATAALRGAGAVVLGVTVSDPGAFGVRTAEVTHPQQPSLSAGGSSGGSGAALAAELCFGTIGTDTGGSIRVPSACCAIAGLKPTRERVSLDGVFPLVWSLDHVGPMAKTVADVDLLAATLDPTGFAAPLRPGGKIVGYDPGYFADAEQVVREDFESVLAACRDLGYTVTEVSLPKPDEVLPIHGKIFSIESYAFYNSTYPDAVTEYPTLAADMFAYARSLGPETYVLAMRQRAALTQRVQAVLDEVDFVLTPTLPLLRPIKDAKGFMIGDQWIEFTFALVRYTCLFDHTGHPVLAMPMGIQGSGLATSVQVIGPLGGDQAVVQFGAELESALALNVDRAVSDLA</sequence>
<protein>
    <recommendedName>
        <fullName evidence="3">Indoleacetamide hydrolase</fullName>
    </recommendedName>
</protein>
<organism evidence="5 6">
    <name type="scientific">Microvirga aerophila</name>
    <dbReference type="NCBI Taxonomy" id="670291"/>
    <lineage>
        <taxon>Bacteria</taxon>
        <taxon>Pseudomonadati</taxon>
        <taxon>Pseudomonadota</taxon>
        <taxon>Alphaproteobacteria</taxon>
        <taxon>Hyphomicrobiales</taxon>
        <taxon>Methylobacteriaceae</taxon>
        <taxon>Microvirga</taxon>
    </lineage>
</organism>
<reference evidence="5 6" key="1">
    <citation type="submission" date="2019-07" db="EMBL/GenBank/DDBJ databases">
        <title>Whole genome shotgun sequence of Microvirga aerophila NBRC 106136.</title>
        <authorList>
            <person name="Hosoyama A."/>
            <person name="Uohara A."/>
            <person name="Ohji S."/>
            <person name="Ichikawa N."/>
        </authorList>
    </citation>
    <scope>NUCLEOTIDE SEQUENCE [LARGE SCALE GENOMIC DNA]</scope>
    <source>
        <strain evidence="5 6">NBRC 106136</strain>
    </source>
</reference>
<gene>
    <name evidence="5" type="primary">amiD</name>
    <name evidence="5" type="ORF">MAE02_46750</name>
</gene>
<evidence type="ECO:0000259" key="4">
    <source>
        <dbReference type="Pfam" id="PF01425"/>
    </source>
</evidence>
<dbReference type="Gene3D" id="3.90.1300.10">
    <property type="entry name" value="Amidase signature (AS) domain"/>
    <property type="match status" value="1"/>
</dbReference>
<dbReference type="InterPro" id="IPR000120">
    <property type="entry name" value="Amidase"/>
</dbReference>
<dbReference type="Proteomes" id="UP000321085">
    <property type="component" value="Unassembled WGS sequence"/>
</dbReference>
<evidence type="ECO:0000256" key="1">
    <source>
        <dbReference type="ARBA" id="ARBA00003871"/>
    </source>
</evidence>
<dbReference type="EMBL" id="BJYU01000084">
    <property type="protein sequence ID" value="GEO16979.1"/>
    <property type="molecule type" value="Genomic_DNA"/>
</dbReference>
<dbReference type="PANTHER" id="PTHR11895">
    <property type="entry name" value="TRANSAMIDASE"/>
    <property type="match status" value="1"/>
</dbReference>
<proteinExistence type="inferred from homology"/>
<evidence type="ECO:0000313" key="5">
    <source>
        <dbReference type="EMBL" id="GEO16979.1"/>
    </source>
</evidence>
<feature type="domain" description="Amidase" evidence="4">
    <location>
        <begin position="2"/>
        <end position="391"/>
    </location>
</feature>
<dbReference type="InterPro" id="IPR023631">
    <property type="entry name" value="Amidase_dom"/>
</dbReference>
<evidence type="ECO:0000256" key="2">
    <source>
        <dbReference type="ARBA" id="ARBA00009199"/>
    </source>
</evidence>
<keyword evidence="6" id="KW-1185">Reference proteome</keyword>